<organism evidence="4 5">
    <name type="scientific">Eshraghiella crossota DSM 2876</name>
    <dbReference type="NCBI Taxonomy" id="511680"/>
    <lineage>
        <taxon>Bacteria</taxon>
        <taxon>Bacillati</taxon>
        <taxon>Bacillota</taxon>
        <taxon>Clostridia</taxon>
        <taxon>Lachnospirales</taxon>
        <taxon>Lachnospiraceae</taxon>
        <taxon>Eshraghiella</taxon>
    </lineage>
</organism>
<sequence length="325" mass="36802">MSPEHKEISEEQLRRRRINLYKKIIIGIVITLILLPTLLCIILFCKVNKLSDKLDDIKTAMDATEKETTDKVMESEPDSGNNKKPAVNSADMPSKGSADKETDSVVKELSDSEKIDNALAEGRKVVYLTYDDGPSANTEKLLDVLDQYGIKATFFVIKTPEYGEYVKEIVTRGHTLAMHSTTHDYRHVYESYDSFKEEVDVLSNYLTELTGFTPFAFRFPGGSSNQQTTLPIQTFIKYLDEKNIVYYDWNVSSGDGGSKELTVDEIYNNVIRGVEGKDISVVLMHDSEYRETTLQATPRIIEKLQEMDALILPITEDTVPVHHNI</sequence>
<name>D4RW80_9FIRM</name>
<feature type="compositionally biased region" description="Basic and acidic residues" evidence="1">
    <location>
        <begin position="97"/>
        <end position="109"/>
    </location>
</feature>
<dbReference type="InterPro" id="IPR050248">
    <property type="entry name" value="Polysacc_deacetylase_ArnD"/>
</dbReference>
<dbReference type="SUPFAM" id="SSF88713">
    <property type="entry name" value="Glycoside hydrolase/deacetylase"/>
    <property type="match status" value="1"/>
</dbReference>
<feature type="domain" description="NodB homology" evidence="3">
    <location>
        <begin position="124"/>
        <end position="312"/>
    </location>
</feature>
<dbReference type="PANTHER" id="PTHR10587:SF125">
    <property type="entry name" value="POLYSACCHARIDE DEACETYLASE YHEN-RELATED"/>
    <property type="match status" value="1"/>
</dbReference>
<dbReference type="Proteomes" id="UP000006238">
    <property type="component" value="Unassembled WGS sequence"/>
</dbReference>
<dbReference type="PANTHER" id="PTHR10587">
    <property type="entry name" value="GLYCOSYL TRANSFERASE-RELATED"/>
    <property type="match status" value="1"/>
</dbReference>
<gene>
    <name evidence="4" type="ORF">BUTYVIB_00211</name>
</gene>
<keyword evidence="2" id="KW-0812">Transmembrane</keyword>
<evidence type="ECO:0000256" key="2">
    <source>
        <dbReference type="SAM" id="Phobius"/>
    </source>
</evidence>
<dbReference type="AlphaFoldDB" id="D4RW80"/>
<protein>
    <submittedName>
        <fullName evidence="4">Polysaccharide deacetylase</fullName>
    </submittedName>
</protein>
<dbReference type="CDD" id="cd10944">
    <property type="entry name" value="CE4_SmPgdA_like"/>
    <property type="match status" value="1"/>
</dbReference>
<keyword evidence="2" id="KW-1133">Transmembrane helix</keyword>
<feature type="transmembrane region" description="Helical" evidence="2">
    <location>
        <begin position="24"/>
        <end position="44"/>
    </location>
</feature>
<accession>D4RW80</accession>
<dbReference type="GeneID" id="98918575"/>
<evidence type="ECO:0000256" key="1">
    <source>
        <dbReference type="SAM" id="MobiDB-lite"/>
    </source>
</evidence>
<evidence type="ECO:0000313" key="4">
    <source>
        <dbReference type="EMBL" id="EFF69697.1"/>
    </source>
</evidence>
<dbReference type="InterPro" id="IPR002509">
    <property type="entry name" value="NODB_dom"/>
</dbReference>
<dbReference type="InterPro" id="IPR011330">
    <property type="entry name" value="Glyco_hydro/deAcase_b/a-brl"/>
</dbReference>
<dbReference type="GO" id="GO:0016810">
    <property type="term" value="F:hydrolase activity, acting on carbon-nitrogen (but not peptide) bonds"/>
    <property type="evidence" value="ECO:0007669"/>
    <property type="project" value="InterPro"/>
</dbReference>
<dbReference type="EMBL" id="ABWN01000017">
    <property type="protein sequence ID" value="EFF69697.1"/>
    <property type="molecule type" value="Genomic_DNA"/>
</dbReference>
<dbReference type="eggNOG" id="COG0726">
    <property type="taxonomic scope" value="Bacteria"/>
</dbReference>
<feature type="region of interest" description="Disordered" evidence="1">
    <location>
        <begin position="63"/>
        <end position="109"/>
    </location>
</feature>
<proteinExistence type="predicted"/>
<feature type="compositionally biased region" description="Basic and acidic residues" evidence="1">
    <location>
        <begin position="63"/>
        <end position="74"/>
    </location>
</feature>
<evidence type="ECO:0000259" key="3">
    <source>
        <dbReference type="PROSITE" id="PS51677"/>
    </source>
</evidence>
<dbReference type="PROSITE" id="PS51677">
    <property type="entry name" value="NODB"/>
    <property type="match status" value="1"/>
</dbReference>
<keyword evidence="5" id="KW-1185">Reference proteome</keyword>
<dbReference type="Pfam" id="PF01522">
    <property type="entry name" value="Polysacc_deac_1"/>
    <property type="match status" value="1"/>
</dbReference>
<dbReference type="GO" id="GO:0005975">
    <property type="term" value="P:carbohydrate metabolic process"/>
    <property type="evidence" value="ECO:0007669"/>
    <property type="project" value="InterPro"/>
</dbReference>
<evidence type="ECO:0000313" key="5">
    <source>
        <dbReference type="Proteomes" id="UP000006238"/>
    </source>
</evidence>
<dbReference type="RefSeq" id="WP_005600868.1">
    <property type="nucleotide sequence ID" value="NZ_GG663519.1"/>
</dbReference>
<dbReference type="Gene3D" id="3.20.20.370">
    <property type="entry name" value="Glycoside hydrolase/deacetylase"/>
    <property type="match status" value="1"/>
</dbReference>
<dbReference type="STRING" id="45851.BHV86_06780"/>
<comment type="caution">
    <text evidence="4">The sequence shown here is derived from an EMBL/GenBank/DDBJ whole genome shotgun (WGS) entry which is preliminary data.</text>
</comment>
<reference evidence="4 5" key="1">
    <citation type="submission" date="2010-02" db="EMBL/GenBank/DDBJ databases">
        <authorList>
            <person name="Weinstock G."/>
            <person name="Sodergren E."/>
            <person name="Clifton S."/>
            <person name="Fulton L."/>
            <person name="Fulton B."/>
            <person name="Courtney L."/>
            <person name="Fronick C."/>
            <person name="Harrison M."/>
            <person name="Strong C."/>
            <person name="Farmer C."/>
            <person name="Delahaunty K."/>
            <person name="Markovic C."/>
            <person name="Hall O."/>
            <person name="Minx P."/>
            <person name="Tomlinson C."/>
            <person name="Mitreva M."/>
            <person name="Nelson J."/>
            <person name="Hou S."/>
            <person name="Wollam A."/>
            <person name="Pepin K.H."/>
            <person name="Johnson M."/>
            <person name="Bhonagiri V."/>
            <person name="Zhang X."/>
            <person name="Suruliraj S."/>
            <person name="Warren W."/>
            <person name="Chinwalla A."/>
            <person name="Mardis E.R."/>
            <person name="Wilson R.K."/>
        </authorList>
    </citation>
    <scope>NUCLEOTIDE SEQUENCE [LARGE SCALE GENOMIC DNA]</scope>
    <source>
        <strain evidence="4 5">DSM 2876</strain>
    </source>
</reference>
<keyword evidence="2" id="KW-0472">Membrane</keyword>
<dbReference type="HOGENOM" id="CLU_021264_6_1_9"/>